<dbReference type="Proteomes" id="UP000321960">
    <property type="component" value="Unassembled WGS sequence"/>
</dbReference>
<accession>A0A512J4G1</accession>
<protein>
    <submittedName>
        <fullName evidence="2">Uncharacterized protein</fullName>
    </submittedName>
</protein>
<dbReference type="Proteomes" id="UP001156856">
    <property type="component" value="Unassembled WGS sequence"/>
</dbReference>
<dbReference type="EMBL" id="BSPK01000025">
    <property type="protein sequence ID" value="GLS63638.1"/>
    <property type="molecule type" value="Genomic_DNA"/>
</dbReference>
<proteinExistence type="predicted"/>
<name>A0A512J4G1_9HYPH</name>
<dbReference type="EMBL" id="BJZU01000052">
    <property type="protein sequence ID" value="GEP04812.1"/>
    <property type="molecule type" value="Genomic_DNA"/>
</dbReference>
<reference evidence="3" key="1">
    <citation type="journal article" date="2014" name="Int. J. Syst. Evol. Microbiol.">
        <title>Complete genome of a new Firmicutes species belonging to the dominant human colonic microbiota ('Ruminococcus bicirculans') reveals two chromosomes and a selective capacity to utilize plant glucans.</title>
        <authorList>
            <consortium name="NISC Comparative Sequencing Program"/>
            <person name="Wegmann U."/>
            <person name="Louis P."/>
            <person name="Goesmann A."/>
            <person name="Henrissat B."/>
            <person name="Duncan S.H."/>
            <person name="Flint H.J."/>
        </authorList>
    </citation>
    <scope>NUCLEOTIDE SEQUENCE</scope>
    <source>
        <strain evidence="3">NBRC 107715</strain>
    </source>
</reference>
<gene>
    <name evidence="3" type="ORF">GCM10007888_20190</name>
    <name evidence="2" type="ORF">MOX02_28500</name>
</gene>
<evidence type="ECO:0000313" key="2">
    <source>
        <dbReference type="EMBL" id="GEP04812.1"/>
    </source>
</evidence>
<evidence type="ECO:0000313" key="4">
    <source>
        <dbReference type="Proteomes" id="UP000321960"/>
    </source>
</evidence>
<evidence type="ECO:0000256" key="1">
    <source>
        <dbReference type="SAM" id="MobiDB-lite"/>
    </source>
</evidence>
<dbReference type="AlphaFoldDB" id="A0A512J4G1"/>
<reference evidence="5" key="2">
    <citation type="journal article" date="2019" name="Int. J. Syst. Evol. Microbiol.">
        <title>The Global Catalogue of Microorganisms (GCM) 10K type strain sequencing project: providing services to taxonomists for standard genome sequencing and annotation.</title>
        <authorList>
            <consortium name="The Broad Institute Genomics Platform"/>
            <consortium name="The Broad Institute Genome Sequencing Center for Infectious Disease"/>
            <person name="Wu L."/>
            <person name="Ma J."/>
        </authorList>
    </citation>
    <scope>NUCLEOTIDE SEQUENCE [LARGE SCALE GENOMIC DNA]</scope>
    <source>
        <strain evidence="5">NBRC 107715</strain>
    </source>
</reference>
<evidence type="ECO:0000313" key="5">
    <source>
        <dbReference type="Proteomes" id="UP001156856"/>
    </source>
</evidence>
<organism evidence="2 4">
    <name type="scientific">Methylobacterium oxalidis</name>
    <dbReference type="NCBI Taxonomy" id="944322"/>
    <lineage>
        <taxon>Bacteria</taxon>
        <taxon>Pseudomonadati</taxon>
        <taxon>Pseudomonadota</taxon>
        <taxon>Alphaproteobacteria</taxon>
        <taxon>Hyphomicrobiales</taxon>
        <taxon>Methylobacteriaceae</taxon>
        <taxon>Methylobacterium</taxon>
    </lineage>
</organism>
<reference evidence="2 4" key="3">
    <citation type="submission" date="2019-07" db="EMBL/GenBank/DDBJ databases">
        <title>Whole genome shotgun sequence of Methylobacterium oxalidis NBRC 107715.</title>
        <authorList>
            <person name="Hosoyama A."/>
            <person name="Uohara A."/>
            <person name="Ohji S."/>
            <person name="Ichikawa N."/>
        </authorList>
    </citation>
    <scope>NUCLEOTIDE SEQUENCE [LARGE SCALE GENOMIC DNA]</scope>
    <source>
        <strain evidence="2 4">NBRC 107715</strain>
    </source>
</reference>
<evidence type="ECO:0000313" key="3">
    <source>
        <dbReference type="EMBL" id="GLS63638.1"/>
    </source>
</evidence>
<keyword evidence="5" id="KW-1185">Reference proteome</keyword>
<sequence>MPRSRIFVGPEQRDFFDRAALWRKECIRVLSRAPINLPVYLATSGIVDVIGGLAEAVTDDRKHFHLTAPTAPGGNLTPPPKAEEWKELQPGSLQ</sequence>
<feature type="region of interest" description="Disordered" evidence="1">
    <location>
        <begin position="67"/>
        <end position="94"/>
    </location>
</feature>
<comment type="caution">
    <text evidence="2">The sequence shown here is derived from an EMBL/GenBank/DDBJ whole genome shotgun (WGS) entry which is preliminary data.</text>
</comment>
<reference evidence="3" key="4">
    <citation type="submission" date="2023-01" db="EMBL/GenBank/DDBJ databases">
        <title>Draft genome sequence of Methylobacterium oxalidis strain NBRC 107715.</title>
        <authorList>
            <person name="Sun Q."/>
            <person name="Mori K."/>
        </authorList>
    </citation>
    <scope>NUCLEOTIDE SEQUENCE</scope>
    <source>
        <strain evidence="3">NBRC 107715</strain>
    </source>
</reference>